<proteinExistence type="predicted"/>
<accession>A0A444W6M3</accession>
<dbReference type="RefSeq" id="WP_129751985.1">
    <property type="nucleotide sequence ID" value="NZ_JUIW01000010.1"/>
</dbReference>
<sequence>MESATNNIKSLLDRSDYEIYPDFLNFYIDSYWLDEKLEELYPAQSFKGLIPTLSPSIQSESEKEVVWNRILPLKNTSSICPILMCPDDCDFSCTLIVAEIYNIGEQIHWKKIGIDKTKEWDPNKTGSTVEWLSKVAPYKFCTEDYIKMLDNFRAQF</sequence>
<name>A0A444W6M3_9FLAO</name>
<dbReference type="Proteomes" id="UP000289775">
    <property type="component" value="Unassembled WGS sequence"/>
</dbReference>
<keyword evidence="2" id="KW-1185">Reference proteome</keyword>
<comment type="caution">
    <text evidence="1">The sequence shown here is derived from an EMBL/GenBank/DDBJ whole genome shotgun (WGS) entry which is preliminary data.</text>
</comment>
<gene>
    <name evidence="1" type="ORF">NU09_2899</name>
</gene>
<dbReference type="OrthoDB" id="2087346at2"/>
<reference evidence="1 2" key="1">
    <citation type="submission" date="2014-12" db="EMBL/GenBank/DDBJ databases">
        <title>Genome sequence of Flavobacterium beibuense RSKm HC5.</title>
        <authorList>
            <person name="Kim J.F."/>
            <person name="Song J.Y."/>
            <person name="Kwak M.-J."/>
            <person name="Lee S.-W."/>
        </authorList>
    </citation>
    <scope>NUCLEOTIDE SEQUENCE [LARGE SCALE GENOMIC DNA]</scope>
    <source>
        <strain evidence="1 2">RSKm HC5</strain>
    </source>
</reference>
<evidence type="ECO:0000313" key="2">
    <source>
        <dbReference type="Proteomes" id="UP000289775"/>
    </source>
</evidence>
<evidence type="ECO:0000313" key="1">
    <source>
        <dbReference type="EMBL" id="RYJ41525.1"/>
    </source>
</evidence>
<dbReference type="AlphaFoldDB" id="A0A444W6M3"/>
<protein>
    <submittedName>
        <fullName evidence="1">Uncharacterized protein</fullName>
    </submittedName>
</protein>
<dbReference type="EMBL" id="JUIW01000010">
    <property type="protein sequence ID" value="RYJ41525.1"/>
    <property type="molecule type" value="Genomic_DNA"/>
</dbReference>
<organism evidence="1 2">
    <name type="scientific">Flavobacterium beibuense</name>
    <dbReference type="NCBI Taxonomy" id="657326"/>
    <lineage>
        <taxon>Bacteria</taxon>
        <taxon>Pseudomonadati</taxon>
        <taxon>Bacteroidota</taxon>
        <taxon>Flavobacteriia</taxon>
        <taxon>Flavobacteriales</taxon>
        <taxon>Flavobacteriaceae</taxon>
        <taxon>Flavobacterium</taxon>
    </lineage>
</organism>